<name>A0AAQ4DVD8_AMBAM</name>
<organism evidence="3 4">
    <name type="scientific">Amblyomma americanum</name>
    <name type="common">Lone star tick</name>
    <dbReference type="NCBI Taxonomy" id="6943"/>
    <lineage>
        <taxon>Eukaryota</taxon>
        <taxon>Metazoa</taxon>
        <taxon>Ecdysozoa</taxon>
        <taxon>Arthropoda</taxon>
        <taxon>Chelicerata</taxon>
        <taxon>Arachnida</taxon>
        <taxon>Acari</taxon>
        <taxon>Parasitiformes</taxon>
        <taxon>Ixodida</taxon>
        <taxon>Ixodoidea</taxon>
        <taxon>Ixodidae</taxon>
        <taxon>Amblyomminae</taxon>
        <taxon>Amblyomma</taxon>
    </lineage>
</organism>
<feature type="domain" description="PiggyBac transposable element-derived protein" evidence="2">
    <location>
        <begin position="186"/>
        <end position="218"/>
    </location>
</feature>
<proteinExistence type="predicted"/>
<feature type="compositionally biased region" description="Acidic residues" evidence="1">
    <location>
        <begin position="109"/>
        <end position="119"/>
    </location>
</feature>
<reference evidence="3 4" key="1">
    <citation type="journal article" date="2023" name="Arcadia Sci">
        <title>De novo assembly of a long-read Amblyomma americanum tick genome.</title>
        <authorList>
            <person name="Chou S."/>
            <person name="Poskanzer K.E."/>
            <person name="Rollins M."/>
            <person name="Thuy-Boun P.S."/>
        </authorList>
    </citation>
    <scope>NUCLEOTIDE SEQUENCE [LARGE SCALE GENOMIC DNA]</scope>
    <source>
        <strain evidence="3">F_SG_1</strain>
        <tissue evidence="3">Salivary glands</tissue>
    </source>
</reference>
<dbReference type="AlphaFoldDB" id="A0AAQ4DVD8"/>
<dbReference type="GO" id="GO:0043565">
    <property type="term" value="F:sequence-specific DNA binding"/>
    <property type="evidence" value="ECO:0007669"/>
    <property type="project" value="TreeGrafter"/>
</dbReference>
<evidence type="ECO:0000259" key="2">
    <source>
        <dbReference type="Pfam" id="PF13843"/>
    </source>
</evidence>
<dbReference type="InterPro" id="IPR052638">
    <property type="entry name" value="PiggyBac_TE-derived"/>
</dbReference>
<keyword evidence="4" id="KW-1185">Reference proteome</keyword>
<dbReference type="Pfam" id="PF13843">
    <property type="entry name" value="DDE_Tnp_1_7"/>
    <property type="match status" value="1"/>
</dbReference>
<accession>A0AAQ4DVD8</accession>
<protein>
    <recommendedName>
        <fullName evidence="2">PiggyBac transposable element-derived protein domain-containing protein</fullName>
    </recommendedName>
</protein>
<dbReference type="PANTHER" id="PTHR47055">
    <property type="entry name" value="DDE_TNP_1_7 DOMAIN-CONTAINING PROTEIN"/>
    <property type="match status" value="1"/>
</dbReference>
<dbReference type="EMBL" id="JARKHS020026355">
    <property type="protein sequence ID" value="KAK8766428.1"/>
    <property type="molecule type" value="Genomic_DNA"/>
</dbReference>
<comment type="caution">
    <text evidence="3">The sequence shown here is derived from an EMBL/GenBank/DDBJ whole genome shotgun (WGS) entry which is preliminary data.</text>
</comment>
<gene>
    <name evidence="3" type="ORF">V5799_006791</name>
</gene>
<dbReference type="Proteomes" id="UP001321473">
    <property type="component" value="Unassembled WGS sequence"/>
</dbReference>
<sequence>MSLPLPRALNRRRCGANRRFVTSFNGQTQNFVDQVLYAASKDELEAAAKEALLTTCHQGYINQKIPCSSFYRRRDPQTLNDILNQIDAGEDVPSTVAILPPENHAAAVTDEESGDEEGTSMDHLPGSTLRAEVLDTCSESSEDENEQETPAKQQKRRVKWDKRDLNASFPTRHSCDSDSAEGAPLTPVEAFEKFFDDEVINLIVANTNTYAQQKNRLLNVNAGGTDLKPFSPTYMWLTTTT</sequence>
<feature type="region of interest" description="Disordered" evidence="1">
    <location>
        <begin position="106"/>
        <end position="159"/>
    </location>
</feature>
<evidence type="ECO:0000256" key="1">
    <source>
        <dbReference type="SAM" id="MobiDB-lite"/>
    </source>
</evidence>
<evidence type="ECO:0000313" key="3">
    <source>
        <dbReference type="EMBL" id="KAK8766428.1"/>
    </source>
</evidence>
<dbReference type="InterPro" id="IPR029526">
    <property type="entry name" value="PGBD"/>
</dbReference>
<evidence type="ECO:0000313" key="4">
    <source>
        <dbReference type="Proteomes" id="UP001321473"/>
    </source>
</evidence>
<dbReference type="PANTHER" id="PTHR47055:SF3">
    <property type="entry name" value="PHORBOL-ESTER_DAG-TYPE DOMAIN-CONTAINING PROTEIN"/>
    <property type="match status" value="1"/>
</dbReference>